<dbReference type="EMBL" id="NFJD01000001">
    <property type="protein sequence ID" value="OUO57527.1"/>
    <property type="molecule type" value="Genomic_DNA"/>
</dbReference>
<dbReference type="AlphaFoldDB" id="A0A1Y4DEL3"/>
<evidence type="ECO:0000256" key="2">
    <source>
        <dbReference type="SAM" id="SignalP"/>
    </source>
</evidence>
<evidence type="ECO:0000313" key="4">
    <source>
        <dbReference type="EMBL" id="OUO57527.1"/>
    </source>
</evidence>
<feature type="chain" id="PRO_5013345557" description="Outer membrane protein beta-barrel domain-containing protein" evidence="2">
    <location>
        <begin position="20"/>
        <end position="442"/>
    </location>
</feature>
<feature type="domain" description="Outer membrane protein beta-barrel" evidence="3">
    <location>
        <begin position="295"/>
        <end position="442"/>
    </location>
</feature>
<dbReference type="Pfam" id="PF13505">
    <property type="entry name" value="OMP_b-brl"/>
    <property type="match status" value="1"/>
</dbReference>
<organism evidence="4 5">
    <name type="scientific">Candidatus Avelusimicrobium gallicola</name>
    <dbReference type="NCBI Taxonomy" id="2562704"/>
    <lineage>
        <taxon>Bacteria</taxon>
        <taxon>Pseudomonadati</taxon>
        <taxon>Elusimicrobiota</taxon>
        <taxon>Elusimicrobia</taxon>
        <taxon>Elusimicrobiales</taxon>
        <taxon>Elusimicrobiaceae</taxon>
        <taxon>Candidatus Avelusimicrobium</taxon>
    </lineage>
</organism>
<dbReference type="OrthoDB" id="9840648at2"/>
<feature type="signal peptide" evidence="2">
    <location>
        <begin position="1"/>
        <end position="19"/>
    </location>
</feature>
<proteinExistence type="predicted"/>
<sequence>MRKSVFAVCCLLAAGLLQAETIKMKTGELISGSILSQTEYTLNLATSYGNITLNQREIEQILPDKHRLILKGGTQLVGVILDLDEFNLKLQTDDGSIVNVDMPQIISIEVYDYDQGEKAQQKFVQENIQQQQAAAQAAAQQSAPADTVQAAGGLTFDSDINQVFDAQTATVVNGSVVTPSARVQTAAPKPMTDEEAFLKGVKTGAVSQQEYAAAAKEELTAKKPTAKKQTPKKTYKEKDFNKYFAVEAGAMALDLQASGVLKLGDLATVDLGDNTQDMGGTSAVISSKFLWRLKESNLWIGPMLTFASIANNDYSFSLPSLGSVSASSSGNILTVGAAANYYLNPAGRFSFYLTANAAYEMLTLNYRGNITTSSSTGTQELPFRDSLTSNGFSGALGLGVETWVDDVMIGLEVRQVFAPRSGELKESAVSNTVAQAKLSWKF</sequence>
<dbReference type="InterPro" id="IPR011250">
    <property type="entry name" value="OMP/PagP_B-barrel"/>
</dbReference>
<reference evidence="5" key="1">
    <citation type="submission" date="2017-04" db="EMBL/GenBank/DDBJ databases">
        <title>Function of individual gut microbiota members based on whole genome sequencing of pure cultures obtained from chicken caecum.</title>
        <authorList>
            <person name="Medvecky M."/>
            <person name="Cejkova D."/>
            <person name="Polansky O."/>
            <person name="Karasova D."/>
            <person name="Kubasova T."/>
            <person name="Cizek A."/>
            <person name="Rychlik I."/>
        </authorList>
    </citation>
    <scope>NUCLEOTIDE SEQUENCE [LARGE SCALE GENOMIC DNA]</scope>
    <source>
        <strain evidence="5">An273</strain>
    </source>
</reference>
<protein>
    <recommendedName>
        <fullName evidence="3">Outer membrane protein beta-barrel domain-containing protein</fullName>
    </recommendedName>
</protein>
<evidence type="ECO:0000259" key="3">
    <source>
        <dbReference type="Pfam" id="PF13505"/>
    </source>
</evidence>
<gene>
    <name evidence="4" type="ORF">B5F75_01775</name>
</gene>
<dbReference type="SUPFAM" id="SSF56925">
    <property type="entry name" value="OMPA-like"/>
    <property type="match status" value="1"/>
</dbReference>
<dbReference type="RefSeq" id="WP_087287016.1">
    <property type="nucleotide sequence ID" value="NZ_NFJD01000001.1"/>
</dbReference>
<dbReference type="InterPro" id="IPR027385">
    <property type="entry name" value="Beta-barrel_OMP"/>
</dbReference>
<evidence type="ECO:0000256" key="1">
    <source>
        <dbReference type="ARBA" id="ARBA00022729"/>
    </source>
</evidence>
<dbReference type="Proteomes" id="UP000196368">
    <property type="component" value="Unassembled WGS sequence"/>
</dbReference>
<comment type="caution">
    <text evidence="4">The sequence shown here is derived from an EMBL/GenBank/DDBJ whole genome shotgun (WGS) entry which is preliminary data.</text>
</comment>
<name>A0A1Y4DEL3_9BACT</name>
<keyword evidence="5" id="KW-1185">Reference proteome</keyword>
<evidence type="ECO:0000313" key="5">
    <source>
        <dbReference type="Proteomes" id="UP000196368"/>
    </source>
</evidence>
<accession>A0A1Y4DEL3</accession>
<keyword evidence="1 2" id="KW-0732">Signal</keyword>